<protein>
    <submittedName>
        <fullName evidence="2">Uncharacterized protein</fullName>
    </submittedName>
</protein>
<keyword evidence="3" id="KW-1185">Reference proteome</keyword>
<gene>
    <name evidence="2" type="ORF">NDU88_000435</name>
</gene>
<feature type="non-terminal residue" evidence="2">
    <location>
        <position position="1"/>
    </location>
</feature>
<evidence type="ECO:0000313" key="3">
    <source>
        <dbReference type="Proteomes" id="UP001066276"/>
    </source>
</evidence>
<feature type="non-terminal residue" evidence="2">
    <location>
        <position position="62"/>
    </location>
</feature>
<sequence>GVTFSKRSSVLKSIWGRLAKLEKELMELEWRPSETGGEGPTWHYQNQSRRISGDRTMGQMYK</sequence>
<dbReference type="EMBL" id="JANPWB010000008">
    <property type="protein sequence ID" value="KAJ1159931.1"/>
    <property type="molecule type" value="Genomic_DNA"/>
</dbReference>
<name>A0AAV7S595_PLEWA</name>
<proteinExistence type="predicted"/>
<feature type="region of interest" description="Disordered" evidence="1">
    <location>
        <begin position="32"/>
        <end position="62"/>
    </location>
</feature>
<reference evidence="2" key="1">
    <citation type="journal article" date="2022" name="bioRxiv">
        <title>Sequencing and chromosome-scale assembly of the giantPleurodeles waltlgenome.</title>
        <authorList>
            <person name="Brown T."/>
            <person name="Elewa A."/>
            <person name="Iarovenko S."/>
            <person name="Subramanian E."/>
            <person name="Araus A.J."/>
            <person name="Petzold A."/>
            <person name="Susuki M."/>
            <person name="Suzuki K.-i.T."/>
            <person name="Hayashi T."/>
            <person name="Toyoda A."/>
            <person name="Oliveira C."/>
            <person name="Osipova E."/>
            <person name="Leigh N.D."/>
            <person name="Simon A."/>
            <person name="Yun M.H."/>
        </authorList>
    </citation>
    <scope>NUCLEOTIDE SEQUENCE</scope>
    <source>
        <strain evidence="2">20211129_DDA</strain>
        <tissue evidence="2">Liver</tissue>
    </source>
</reference>
<comment type="caution">
    <text evidence="2">The sequence shown here is derived from an EMBL/GenBank/DDBJ whole genome shotgun (WGS) entry which is preliminary data.</text>
</comment>
<dbReference type="AlphaFoldDB" id="A0AAV7S595"/>
<accession>A0AAV7S595</accession>
<evidence type="ECO:0000256" key="1">
    <source>
        <dbReference type="SAM" id="MobiDB-lite"/>
    </source>
</evidence>
<dbReference type="Proteomes" id="UP001066276">
    <property type="component" value="Chromosome 4_2"/>
</dbReference>
<evidence type="ECO:0000313" key="2">
    <source>
        <dbReference type="EMBL" id="KAJ1159931.1"/>
    </source>
</evidence>
<organism evidence="2 3">
    <name type="scientific">Pleurodeles waltl</name>
    <name type="common">Iberian ribbed newt</name>
    <dbReference type="NCBI Taxonomy" id="8319"/>
    <lineage>
        <taxon>Eukaryota</taxon>
        <taxon>Metazoa</taxon>
        <taxon>Chordata</taxon>
        <taxon>Craniata</taxon>
        <taxon>Vertebrata</taxon>
        <taxon>Euteleostomi</taxon>
        <taxon>Amphibia</taxon>
        <taxon>Batrachia</taxon>
        <taxon>Caudata</taxon>
        <taxon>Salamandroidea</taxon>
        <taxon>Salamandridae</taxon>
        <taxon>Pleurodelinae</taxon>
        <taxon>Pleurodeles</taxon>
    </lineage>
</organism>